<evidence type="ECO:0000313" key="3">
    <source>
        <dbReference type="Proteomes" id="UP000192513"/>
    </source>
</evidence>
<dbReference type="AlphaFoldDB" id="A0A1X0IEV9"/>
<feature type="domain" description="FAS1-like dehydratase" evidence="1">
    <location>
        <begin position="13"/>
        <end position="135"/>
    </location>
</feature>
<dbReference type="EMBL" id="MVIE01000004">
    <property type="protein sequence ID" value="ORB45400.1"/>
    <property type="molecule type" value="Genomic_DNA"/>
</dbReference>
<dbReference type="SUPFAM" id="SSF54637">
    <property type="entry name" value="Thioesterase/thiol ester dehydrase-isomerase"/>
    <property type="match status" value="1"/>
</dbReference>
<evidence type="ECO:0000313" key="2">
    <source>
        <dbReference type="EMBL" id="ORB45400.1"/>
    </source>
</evidence>
<organism evidence="2 3">
    <name type="scientific">Mycobacterium paraseoulense</name>
    <dbReference type="NCBI Taxonomy" id="590652"/>
    <lineage>
        <taxon>Bacteria</taxon>
        <taxon>Bacillati</taxon>
        <taxon>Actinomycetota</taxon>
        <taxon>Actinomycetes</taxon>
        <taxon>Mycobacteriales</taxon>
        <taxon>Mycobacteriaceae</taxon>
        <taxon>Mycobacterium</taxon>
    </lineage>
</organism>
<dbReference type="RefSeq" id="WP_083169337.1">
    <property type="nucleotide sequence ID" value="NZ_AP022619.1"/>
</dbReference>
<protein>
    <submittedName>
        <fullName evidence="2">Dehydratase</fullName>
    </submittedName>
</protein>
<reference evidence="2 3" key="1">
    <citation type="submission" date="2017-02" db="EMBL/GenBank/DDBJ databases">
        <title>The new phylogeny of genus Mycobacterium.</title>
        <authorList>
            <person name="Tortoli E."/>
            <person name="Trovato A."/>
            <person name="Cirillo D.M."/>
        </authorList>
    </citation>
    <scope>NUCLEOTIDE SEQUENCE [LARGE SCALE GENOMIC DNA]</scope>
    <source>
        <strain evidence="2 3">DSM 45000</strain>
    </source>
</reference>
<dbReference type="Pfam" id="PF13452">
    <property type="entry name" value="FAS1_DH_region"/>
    <property type="match status" value="1"/>
</dbReference>
<dbReference type="InterPro" id="IPR039569">
    <property type="entry name" value="FAS1-like_DH_region"/>
</dbReference>
<sequence>MDDADGAEEQAPVGTVSEAWEMVVERGKLIEFATAMQSEHPAYRGPDAVIAPTFLISAARWAPPGARVAVGFNRKRLLHGEQEYTFHGALPRAGDVLTVRERVADRFDKPGKRGGAMRFAVVVTEFRRPDGTLAAEAKATYIEREAKT</sequence>
<dbReference type="STRING" id="590652.BST39_04015"/>
<name>A0A1X0IEV9_9MYCO</name>
<evidence type="ECO:0000259" key="1">
    <source>
        <dbReference type="Pfam" id="PF13452"/>
    </source>
</evidence>
<dbReference type="OrthoDB" id="5415111at2"/>
<dbReference type="Gene3D" id="3.10.129.10">
    <property type="entry name" value="Hotdog Thioesterase"/>
    <property type="match status" value="1"/>
</dbReference>
<comment type="caution">
    <text evidence="2">The sequence shown here is derived from an EMBL/GenBank/DDBJ whole genome shotgun (WGS) entry which is preliminary data.</text>
</comment>
<accession>A0A1X0IEV9</accession>
<keyword evidence="3" id="KW-1185">Reference proteome</keyword>
<dbReference type="InterPro" id="IPR029069">
    <property type="entry name" value="HotDog_dom_sf"/>
</dbReference>
<gene>
    <name evidence="2" type="ORF">BST39_04015</name>
</gene>
<dbReference type="Proteomes" id="UP000192513">
    <property type="component" value="Unassembled WGS sequence"/>
</dbReference>
<proteinExistence type="predicted"/>